<keyword evidence="3" id="KW-1003">Cell membrane</keyword>
<gene>
    <name evidence="11" type="ORF">ACFFP0_16695</name>
</gene>
<proteinExistence type="inferred from homology"/>
<keyword evidence="12" id="KW-1185">Reference proteome</keyword>
<dbReference type="Gene3D" id="1.10.3720.10">
    <property type="entry name" value="MetI-like"/>
    <property type="match status" value="1"/>
</dbReference>
<dbReference type="CDD" id="cd06261">
    <property type="entry name" value="TM_PBP2"/>
    <property type="match status" value="1"/>
</dbReference>
<dbReference type="Pfam" id="PF12911">
    <property type="entry name" value="OppC_N"/>
    <property type="match status" value="1"/>
</dbReference>
<keyword evidence="4 9" id="KW-0812">Transmembrane</keyword>
<feature type="transmembrane region" description="Helical" evidence="9">
    <location>
        <begin position="97"/>
        <end position="120"/>
    </location>
</feature>
<keyword evidence="8 9" id="KW-0472">Membrane</keyword>
<dbReference type="PROSITE" id="PS50928">
    <property type="entry name" value="ABC_TM1"/>
    <property type="match status" value="1"/>
</dbReference>
<evidence type="ECO:0000256" key="3">
    <source>
        <dbReference type="ARBA" id="ARBA00022475"/>
    </source>
</evidence>
<evidence type="ECO:0000259" key="10">
    <source>
        <dbReference type="PROSITE" id="PS50928"/>
    </source>
</evidence>
<evidence type="ECO:0000313" key="11">
    <source>
        <dbReference type="EMBL" id="MFB9950495.1"/>
    </source>
</evidence>
<evidence type="ECO:0000256" key="6">
    <source>
        <dbReference type="ARBA" id="ARBA00022927"/>
    </source>
</evidence>
<keyword evidence="5" id="KW-0571">Peptide transport</keyword>
<feature type="domain" description="ABC transmembrane type-1" evidence="10">
    <location>
        <begin position="93"/>
        <end position="283"/>
    </location>
</feature>
<comment type="caution">
    <text evidence="11">The sequence shown here is derived from an EMBL/GenBank/DDBJ whole genome shotgun (WGS) entry which is preliminary data.</text>
</comment>
<dbReference type="InterPro" id="IPR050366">
    <property type="entry name" value="BP-dependent_transpt_permease"/>
</dbReference>
<sequence>MITTVAQNTAEQALFRRSLWRKVYLFARRKPLGAIGGVIIPVFALVALFAPVLAPHDPYLVNSANLLAPPGPENWLGTDEFGRDILSRLIYGARTSVYVSFMAVGIGTTTGALLGLISGFAGGRLDFAIQRVMDMLMSFPTLILALAMVAVLGSSLENVILALAIVMLPGAARVIRSTTLSIRERPYIMAARNLGLTNVRILLVHVLPNCIAPFIILATAGLGSAILSEASLSFLGLGTPPPEPSWGAMLSGKTQRYMIQAPWLAIAPGMAITIVVFGFNFLGDALRDVLDPHQSGR</sequence>
<evidence type="ECO:0000256" key="4">
    <source>
        <dbReference type="ARBA" id="ARBA00022692"/>
    </source>
</evidence>
<feature type="transmembrane region" description="Helical" evidence="9">
    <location>
        <begin position="159"/>
        <end position="175"/>
    </location>
</feature>
<keyword evidence="6" id="KW-0653">Protein transport</keyword>
<evidence type="ECO:0000256" key="5">
    <source>
        <dbReference type="ARBA" id="ARBA00022856"/>
    </source>
</evidence>
<evidence type="ECO:0000256" key="7">
    <source>
        <dbReference type="ARBA" id="ARBA00022989"/>
    </source>
</evidence>
<evidence type="ECO:0000256" key="9">
    <source>
        <dbReference type="RuleBase" id="RU363032"/>
    </source>
</evidence>
<dbReference type="InterPro" id="IPR035906">
    <property type="entry name" value="MetI-like_sf"/>
</dbReference>
<dbReference type="InterPro" id="IPR000515">
    <property type="entry name" value="MetI-like"/>
</dbReference>
<evidence type="ECO:0000256" key="2">
    <source>
        <dbReference type="ARBA" id="ARBA00022448"/>
    </source>
</evidence>
<dbReference type="EMBL" id="JBHMAA010000018">
    <property type="protein sequence ID" value="MFB9950495.1"/>
    <property type="molecule type" value="Genomic_DNA"/>
</dbReference>
<dbReference type="SUPFAM" id="SSF161098">
    <property type="entry name" value="MetI-like"/>
    <property type="match status" value="1"/>
</dbReference>
<evidence type="ECO:0000313" key="12">
    <source>
        <dbReference type="Proteomes" id="UP001589692"/>
    </source>
</evidence>
<reference evidence="11 12" key="1">
    <citation type="submission" date="2024-09" db="EMBL/GenBank/DDBJ databases">
        <authorList>
            <person name="Sun Q."/>
            <person name="Mori K."/>
        </authorList>
    </citation>
    <scope>NUCLEOTIDE SEQUENCE [LARGE SCALE GENOMIC DNA]</scope>
    <source>
        <strain evidence="11 12">TBRC 4938</strain>
    </source>
</reference>
<protein>
    <submittedName>
        <fullName evidence="11">ABC transporter permease</fullName>
    </submittedName>
</protein>
<organism evidence="11 12">
    <name type="scientific">Rhizobium puerariae</name>
    <dbReference type="NCBI Taxonomy" id="1585791"/>
    <lineage>
        <taxon>Bacteria</taxon>
        <taxon>Pseudomonadati</taxon>
        <taxon>Pseudomonadota</taxon>
        <taxon>Alphaproteobacteria</taxon>
        <taxon>Hyphomicrobiales</taxon>
        <taxon>Rhizobiaceae</taxon>
        <taxon>Rhizobium/Agrobacterium group</taxon>
        <taxon>Rhizobium</taxon>
    </lineage>
</organism>
<dbReference type="PANTHER" id="PTHR43386:SF1">
    <property type="entry name" value="D,D-DIPEPTIDE TRANSPORT SYSTEM PERMEASE PROTEIN DDPC-RELATED"/>
    <property type="match status" value="1"/>
</dbReference>
<comment type="subcellular location">
    <subcellularLocation>
        <location evidence="1 9">Cell membrane</location>
        <topology evidence="1 9">Multi-pass membrane protein</topology>
    </subcellularLocation>
</comment>
<dbReference type="Proteomes" id="UP001589692">
    <property type="component" value="Unassembled WGS sequence"/>
</dbReference>
<feature type="transmembrane region" description="Helical" evidence="9">
    <location>
        <begin position="257"/>
        <end position="282"/>
    </location>
</feature>
<keyword evidence="2 9" id="KW-0813">Transport</keyword>
<dbReference type="Pfam" id="PF00528">
    <property type="entry name" value="BPD_transp_1"/>
    <property type="match status" value="1"/>
</dbReference>
<feature type="transmembrane region" description="Helical" evidence="9">
    <location>
        <begin position="132"/>
        <end position="153"/>
    </location>
</feature>
<evidence type="ECO:0000256" key="8">
    <source>
        <dbReference type="ARBA" id="ARBA00023136"/>
    </source>
</evidence>
<evidence type="ECO:0000256" key="1">
    <source>
        <dbReference type="ARBA" id="ARBA00004651"/>
    </source>
</evidence>
<dbReference type="PANTHER" id="PTHR43386">
    <property type="entry name" value="OLIGOPEPTIDE TRANSPORT SYSTEM PERMEASE PROTEIN APPC"/>
    <property type="match status" value="1"/>
</dbReference>
<dbReference type="InterPro" id="IPR025966">
    <property type="entry name" value="OppC_N"/>
</dbReference>
<name>A0ABV6AIS7_9HYPH</name>
<comment type="similarity">
    <text evidence="9">Belongs to the binding-protein-dependent transport system permease family.</text>
</comment>
<feature type="transmembrane region" description="Helical" evidence="9">
    <location>
        <begin position="32"/>
        <end position="54"/>
    </location>
</feature>
<accession>A0ABV6AIS7</accession>
<keyword evidence="7 9" id="KW-1133">Transmembrane helix</keyword>
<dbReference type="RefSeq" id="WP_377262974.1">
    <property type="nucleotide sequence ID" value="NZ_JBHMAA010000018.1"/>
</dbReference>